<reference evidence="2 3" key="1">
    <citation type="submission" date="2014-06" db="EMBL/GenBank/DDBJ databases">
        <authorList>
            <person name="Swart Estienne"/>
        </authorList>
    </citation>
    <scope>NUCLEOTIDE SEQUENCE [LARGE SCALE GENOMIC DNA]</scope>
    <source>
        <strain evidence="2 3">130c</strain>
    </source>
</reference>
<dbReference type="AlphaFoldDB" id="A0A078A322"/>
<dbReference type="EMBL" id="CCKQ01004731">
    <property type="protein sequence ID" value="CDW75893.1"/>
    <property type="molecule type" value="Genomic_DNA"/>
</dbReference>
<organism evidence="2 3">
    <name type="scientific">Stylonychia lemnae</name>
    <name type="common">Ciliate</name>
    <dbReference type="NCBI Taxonomy" id="5949"/>
    <lineage>
        <taxon>Eukaryota</taxon>
        <taxon>Sar</taxon>
        <taxon>Alveolata</taxon>
        <taxon>Ciliophora</taxon>
        <taxon>Intramacronucleata</taxon>
        <taxon>Spirotrichea</taxon>
        <taxon>Stichotrichia</taxon>
        <taxon>Sporadotrichida</taxon>
        <taxon>Oxytrichidae</taxon>
        <taxon>Stylonychinae</taxon>
        <taxon>Stylonychia</taxon>
    </lineage>
</organism>
<feature type="region of interest" description="Disordered" evidence="1">
    <location>
        <begin position="171"/>
        <end position="233"/>
    </location>
</feature>
<dbReference type="Proteomes" id="UP000039865">
    <property type="component" value="Unassembled WGS sequence"/>
</dbReference>
<evidence type="ECO:0000313" key="3">
    <source>
        <dbReference type="Proteomes" id="UP000039865"/>
    </source>
</evidence>
<dbReference type="InParanoid" id="A0A078A322"/>
<feature type="compositionally biased region" description="Basic and acidic residues" evidence="1">
    <location>
        <begin position="446"/>
        <end position="470"/>
    </location>
</feature>
<feature type="region of interest" description="Disordered" evidence="1">
    <location>
        <begin position="446"/>
        <end position="542"/>
    </location>
</feature>
<keyword evidence="3" id="KW-1185">Reference proteome</keyword>
<feature type="compositionally biased region" description="Basic residues" evidence="1">
    <location>
        <begin position="184"/>
        <end position="193"/>
    </location>
</feature>
<gene>
    <name evidence="2" type="primary">Contig16677.g17764</name>
    <name evidence="2" type="ORF">STYLEM_4889</name>
</gene>
<evidence type="ECO:0000313" key="2">
    <source>
        <dbReference type="EMBL" id="CDW75893.1"/>
    </source>
</evidence>
<protein>
    <submittedName>
        <fullName evidence="2">Uncharacterized protein</fullName>
    </submittedName>
</protein>
<dbReference type="OrthoDB" id="10602081at2759"/>
<evidence type="ECO:0000256" key="1">
    <source>
        <dbReference type="SAM" id="MobiDB-lite"/>
    </source>
</evidence>
<accession>A0A078A322</accession>
<proteinExistence type="predicted"/>
<sequence>MAESVIAFLGQDLKQLAQTHDDFTEHKQSELRKAMKQCSTDFEYPLDKPYDTEHDNFKFFALCLRNQVYLNPVLNQSKGSNQNHDFMFYSDYNEAHHNQSANENSDEDSSSHYQKENQYLNQNQSTELHNLVSNAALQMNYDKKVKFADQLAFKIDQPHLFKAEEPIPIEFKNNMKPGLPQPKSKGKKGKKSKQNNSFVPPYMKKRPQSAQKKAKPLPSASDWNQDTRPDKYFDINIDPKAKRQQEKEQNERIQKKQLSVNQTSIVVDKKYDEGKLEIGFLKKNGQVGSKFEIYKDIDHLVDNKQMNYAATGYSIKNVMKQVSPPKKRLVSTVSQNQISQGKTGKIMIAQSEEEFDSKNTSTQLLNARSQQLGYQFPGTDFIAQAGDVDIKMQQLIAQTLQSKEQMIKALEDELNNEKQRREEISSAFKKQLKDFEDERDAIEKIRNASNQLEKKQKIESFSKQSNREGNESELDMIPTKEKPAGKTSQSARSIQSSNRAKKSSKQSEMSYRPDRVKSSIPKVVTESKQSKKTNQSNNNYLEQLKQQEVERAFKMRDDEIIQTQIIKKLQDHPNQHLNELQNEVALLNRKVEPLLKRVEAAANNIKIAGGSAKHKQLPGSLGMLSKMGGRMINFYADDITELLLEDFLLETALELQRLEQSQLKDYSNEEAKFLAQNLLKTLVDYQNDEQLAKLKLVDPKGEKSLHKAYNLSKLQRQDPQPLMFNLNEDLNHHFDHDESNEFQLQQNNQSAKYQYQNPFNQKTASHKAGPVDAFSKKIAELSGTAPDVSYNMMTKIEDKNKRAQHIDSNLNGITIQGISDPNIPIQRKYKIEMKEETINNIILQREKFEKFLKMHNNTANKDVWKIYDHISDDIFHEIYAQAIKEVSKDMEEYIEKVIYDEFQL</sequence>
<name>A0A078A322_STYLE</name>
<feature type="compositionally biased region" description="Basic residues" evidence="1">
    <location>
        <begin position="203"/>
        <end position="215"/>
    </location>
</feature>
<feature type="compositionally biased region" description="Polar residues" evidence="1">
    <location>
        <begin position="486"/>
        <end position="498"/>
    </location>
</feature>